<keyword evidence="1" id="KW-0732">Signal</keyword>
<name>A0A0S2F7A4_LYSAN</name>
<reference evidence="2 3" key="1">
    <citation type="journal article" date="2015" name="BMC Genomics">
        <title>Comparative genomics and metabolic profiling of the genus Lysobacter.</title>
        <authorList>
            <person name="de Bruijn I."/>
            <person name="Cheng X."/>
            <person name="de Jager V."/>
            <person name="Exposito R.G."/>
            <person name="Watrous J."/>
            <person name="Patel N."/>
            <person name="Postma J."/>
            <person name="Dorrestein P.C."/>
            <person name="Kobayashi D."/>
            <person name="Raaijmakers J.M."/>
        </authorList>
    </citation>
    <scope>NUCLEOTIDE SEQUENCE [LARGE SCALE GENOMIC DNA]</scope>
    <source>
        <strain evidence="2 3">76</strain>
    </source>
</reference>
<dbReference type="PATRIC" id="fig|84531.8.peg.1282"/>
<dbReference type="AlphaFoldDB" id="A0A0S2F7A4"/>
<dbReference type="SUPFAM" id="SSF74653">
    <property type="entry name" value="TolA/TonB C-terminal domain"/>
    <property type="match status" value="1"/>
</dbReference>
<feature type="chain" id="PRO_5006596762" evidence="1">
    <location>
        <begin position="23"/>
        <end position="138"/>
    </location>
</feature>
<dbReference type="Pfam" id="PF13103">
    <property type="entry name" value="TonB_2"/>
    <property type="match status" value="1"/>
</dbReference>
<sequence>MPPGSRLLAGFALSALSAASLAQPDRVAQNQQRYAEVLRAAIDEQWAPPATTPADASCSLDLRQAPGGRVLSVQVVEPCGLDEAGRLSLLAAVRQASPLPYQGYQQVFRPQIRLGFRVQDEDPVASKPRRWWQRLRER</sequence>
<feature type="signal peptide" evidence="1">
    <location>
        <begin position="1"/>
        <end position="22"/>
    </location>
</feature>
<dbReference type="Gene3D" id="3.30.1150.10">
    <property type="match status" value="1"/>
</dbReference>
<dbReference type="KEGG" id="lab:LA76x_1259"/>
<dbReference type="EMBL" id="CP011129">
    <property type="protein sequence ID" value="ALN79418.1"/>
    <property type="molecule type" value="Genomic_DNA"/>
</dbReference>
<keyword evidence="3" id="KW-1185">Reference proteome</keyword>
<evidence type="ECO:0000313" key="2">
    <source>
        <dbReference type="EMBL" id="ALN79418.1"/>
    </source>
</evidence>
<gene>
    <name evidence="2" type="ORF">LA76x_1259</name>
</gene>
<evidence type="ECO:0000313" key="3">
    <source>
        <dbReference type="Proteomes" id="UP000060787"/>
    </source>
</evidence>
<protein>
    <submittedName>
        <fullName evidence="2">TonB C terminal family protein</fullName>
    </submittedName>
</protein>
<organism evidence="2 3">
    <name type="scientific">Lysobacter antibioticus</name>
    <dbReference type="NCBI Taxonomy" id="84531"/>
    <lineage>
        <taxon>Bacteria</taxon>
        <taxon>Pseudomonadati</taxon>
        <taxon>Pseudomonadota</taxon>
        <taxon>Gammaproteobacteria</taxon>
        <taxon>Lysobacterales</taxon>
        <taxon>Lysobacteraceae</taxon>
        <taxon>Lysobacter</taxon>
    </lineage>
</organism>
<dbReference type="Proteomes" id="UP000060787">
    <property type="component" value="Chromosome"/>
</dbReference>
<accession>A0A0S2F7A4</accession>
<dbReference type="eggNOG" id="COG3064">
    <property type="taxonomic scope" value="Bacteria"/>
</dbReference>
<evidence type="ECO:0000256" key="1">
    <source>
        <dbReference type="SAM" id="SignalP"/>
    </source>
</evidence>
<dbReference type="STRING" id="84531.LA76x_1259"/>
<proteinExistence type="predicted"/>